<keyword evidence="8" id="KW-1185">Reference proteome</keyword>
<dbReference type="InterPro" id="IPR054350">
    <property type="entry name" value="PurT/PurK_preATP-grasp"/>
</dbReference>
<dbReference type="Pfam" id="PF02222">
    <property type="entry name" value="ATP-grasp"/>
    <property type="match status" value="1"/>
</dbReference>
<proteinExistence type="inferred from homology"/>
<comment type="function">
    <text evidence="5">Catalyzes the ATP-dependent conversion of 5-aminoimidazole ribonucleotide (AIR) and HCO(3)- to N5-carboxyaminoimidazole ribonucleotide (N5-CAIR).</text>
</comment>
<comment type="subunit">
    <text evidence="4 5">Homodimer.</text>
</comment>
<feature type="binding site" evidence="4">
    <location>
        <begin position="151"/>
        <end position="157"/>
    </location>
    <ligand>
        <name>ATP</name>
        <dbReference type="ChEBI" id="CHEBI:30616"/>
    </ligand>
</feature>
<feature type="binding site" evidence="4">
    <location>
        <begin position="182"/>
        <end position="185"/>
    </location>
    <ligand>
        <name>ATP</name>
        <dbReference type="ChEBI" id="CHEBI:30616"/>
    </ligand>
</feature>
<dbReference type="InterPro" id="IPR011054">
    <property type="entry name" value="Rudment_hybrid_motif"/>
</dbReference>
<dbReference type="NCBIfam" id="NF004675">
    <property type="entry name" value="PRK06019.1-1"/>
    <property type="match status" value="1"/>
</dbReference>
<comment type="caution">
    <text evidence="7">The sequence shown here is derived from an EMBL/GenBank/DDBJ whole genome shotgun (WGS) entry which is preliminary data.</text>
</comment>
<evidence type="ECO:0000256" key="5">
    <source>
        <dbReference type="RuleBase" id="RU361200"/>
    </source>
</evidence>
<comment type="similarity">
    <text evidence="4 5">Belongs to the PurK/PurT family.</text>
</comment>
<keyword evidence="3 4" id="KW-0067">ATP-binding</keyword>
<feature type="binding site" evidence="4">
    <location>
        <begin position="267"/>
        <end position="268"/>
    </location>
    <ligand>
        <name>ATP</name>
        <dbReference type="ChEBI" id="CHEBI:30616"/>
    </ligand>
</feature>
<dbReference type="SUPFAM" id="SSF56059">
    <property type="entry name" value="Glutathione synthetase ATP-binding domain-like"/>
    <property type="match status" value="1"/>
</dbReference>
<dbReference type="EMBL" id="JAKIJS010000002">
    <property type="protein sequence ID" value="MCF6139133.1"/>
    <property type="molecule type" value="Genomic_DNA"/>
</dbReference>
<dbReference type="HAMAP" id="MF_01928">
    <property type="entry name" value="PurK"/>
    <property type="match status" value="1"/>
</dbReference>
<keyword evidence="1 4" id="KW-0547">Nucleotide-binding</keyword>
<sequence length="383" mass="42385">MKPIVPPQTIGILGGGQLGRMMAIAAKEMGFKVATVDPTKGSPCGLIADYEIVGDYASEEARNQLAEVSDVITYEFENVDLDTARWLENNHHLPQGSHLLKVTQDRAEEKATLEAIGVHVAPYELISKCEDLEDTLDKIGYPAVLKTTRGGYDGKGQVVIESPDDLKAAKELLSGNTQCVLEKKINFSKEISVIVSRNVNGDTETFPVAENIHKNHILYQSIVPARVSEASLERAESLARQIAHGLELVGTLAVEMFLTNEEGIYINELAPRPHNSGHYSIEGCMFSQFEQHIRAICGWKLGKPTLLKPSVMVNLLGQDAETILDVAPLFDDVHLHLYEKKEIKTNRKMGHFTIINDSLEDAVHKAETIVENLQQKDNLEEVK</sequence>
<name>A0ABS9H5S7_9BACL</name>
<dbReference type="InterPro" id="IPR013815">
    <property type="entry name" value="ATP_grasp_subdomain_1"/>
</dbReference>
<feature type="binding site" evidence="4">
    <location>
        <position position="213"/>
    </location>
    <ligand>
        <name>ATP</name>
        <dbReference type="ChEBI" id="CHEBI:30616"/>
    </ligand>
</feature>
<organism evidence="7 8">
    <name type="scientific">Pseudalkalibacillus berkeleyi</name>
    <dbReference type="NCBI Taxonomy" id="1069813"/>
    <lineage>
        <taxon>Bacteria</taxon>
        <taxon>Bacillati</taxon>
        <taxon>Bacillota</taxon>
        <taxon>Bacilli</taxon>
        <taxon>Bacillales</taxon>
        <taxon>Fictibacillaceae</taxon>
        <taxon>Pseudalkalibacillus</taxon>
    </lineage>
</organism>
<feature type="domain" description="ATP-grasp" evidence="6">
    <location>
        <begin position="110"/>
        <end position="297"/>
    </location>
</feature>
<dbReference type="NCBIfam" id="NF004679">
    <property type="entry name" value="PRK06019.1-5"/>
    <property type="match status" value="1"/>
</dbReference>
<keyword evidence="2 4" id="KW-0658">Purine biosynthesis</keyword>
<evidence type="ECO:0000313" key="7">
    <source>
        <dbReference type="EMBL" id="MCF6139133.1"/>
    </source>
</evidence>
<dbReference type="SUPFAM" id="SSF52440">
    <property type="entry name" value="PreATP-grasp domain"/>
    <property type="match status" value="1"/>
</dbReference>
<evidence type="ECO:0000259" key="6">
    <source>
        <dbReference type="PROSITE" id="PS50975"/>
    </source>
</evidence>
<dbReference type="RefSeq" id="WP_236337904.1">
    <property type="nucleotide sequence ID" value="NZ_JAKIJS010000002.1"/>
</dbReference>
<feature type="binding site" evidence="4">
    <location>
        <position position="106"/>
    </location>
    <ligand>
        <name>ATP</name>
        <dbReference type="ChEBI" id="CHEBI:30616"/>
    </ligand>
</feature>
<accession>A0ABS9H5S7</accession>
<evidence type="ECO:0000256" key="1">
    <source>
        <dbReference type="ARBA" id="ARBA00022741"/>
    </source>
</evidence>
<dbReference type="Gene3D" id="3.30.1490.20">
    <property type="entry name" value="ATP-grasp fold, A domain"/>
    <property type="match status" value="1"/>
</dbReference>
<comment type="function">
    <text evidence="4">Catalyzes the ATP-dependent conversion of 5-aminoimidazole ribonucleotide (AIR) and HCO(3)(-) to N5-carboxyaminoimidazole ribonucleotide (N5-CAIR).</text>
</comment>
<evidence type="ECO:0000313" key="8">
    <source>
        <dbReference type="Proteomes" id="UP001649381"/>
    </source>
</evidence>
<dbReference type="SUPFAM" id="SSF51246">
    <property type="entry name" value="Rudiment single hybrid motif"/>
    <property type="match status" value="1"/>
</dbReference>
<dbReference type="Pfam" id="PF22660">
    <property type="entry name" value="RS_preATP-grasp-like"/>
    <property type="match status" value="1"/>
</dbReference>
<gene>
    <name evidence="4 5 7" type="primary">purK</name>
    <name evidence="7" type="ORF">L2716_15460</name>
</gene>
<feature type="binding site" evidence="4">
    <location>
        <position position="190"/>
    </location>
    <ligand>
        <name>ATP</name>
        <dbReference type="ChEBI" id="CHEBI:30616"/>
    </ligand>
</feature>
<dbReference type="PROSITE" id="PS50975">
    <property type="entry name" value="ATP_GRASP"/>
    <property type="match status" value="1"/>
</dbReference>
<dbReference type="Gene3D" id="3.30.470.20">
    <property type="entry name" value="ATP-grasp fold, B domain"/>
    <property type="match status" value="1"/>
</dbReference>
<dbReference type="PANTHER" id="PTHR11609:SF5">
    <property type="entry name" value="PHOSPHORIBOSYLAMINOIMIDAZOLE CARBOXYLASE"/>
    <property type="match status" value="1"/>
</dbReference>
<dbReference type="NCBIfam" id="NF004676">
    <property type="entry name" value="PRK06019.1-2"/>
    <property type="match status" value="1"/>
</dbReference>
<dbReference type="EC" id="6.3.4.18" evidence="4 5"/>
<dbReference type="Proteomes" id="UP001649381">
    <property type="component" value="Unassembled WGS sequence"/>
</dbReference>
<dbReference type="InterPro" id="IPR016185">
    <property type="entry name" value="PreATP-grasp_dom_sf"/>
</dbReference>
<dbReference type="GO" id="GO:0034028">
    <property type="term" value="F:5-(carboxyamino)imidazole ribonucleotide synthase activity"/>
    <property type="evidence" value="ECO:0007669"/>
    <property type="project" value="UniProtKB-EC"/>
</dbReference>
<feature type="binding site" evidence="4">
    <location>
        <position position="146"/>
    </location>
    <ligand>
        <name>ATP</name>
        <dbReference type="ChEBI" id="CHEBI:30616"/>
    </ligand>
</feature>
<evidence type="ECO:0000256" key="4">
    <source>
        <dbReference type="HAMAP-Rule" id="MF_01928"/>
    </source>
</evidence>
<dbReference type="InterPro" id="IPR040686">
    <property type="entry name" value="PurK_C"/>
</dbReference>
<dbReference type="InterPro" id="IPR005875">
    <property type="entry name" value="PurK"/>
</dbReference>
<evidence type="ECO:0000256" key="2">
    <source>
        <dbReference type="ARBA" id="ARBA00022755"/>
    </source>
</evidence>
<keyword evidence="4 5" id="KW-0436">Ligase</keyword>
<comment type="pathway">
    <text evidence="4 5">Purine metabolism; IMP biosynthesis via de novo pathway; 5-amino-1-(5-phospho-D-ribosyl)imidazole-4-carboxylate from 5-amino-1-(5-phospho-D-ribosyl)imidazole (N5-CAIR route): step 1/2.</text>
</comment>
<evidence type="ECO:0000256" key="3">
    <source>
        <dbReference type="ARBA" id="ARBA00022840"/>
    </source>
</evidence>
<dbReference type="Pfam" id="PF17769">
    <property type="entry name" value="PurK_C"/>
    <property type="match status" value="1"/>
</dbReference>
<comment type="catalytic activity">
    <reaction evidence="4 5">
        <text>5-amino-1-(5-phospho-beta-D-ribosyl)imidazole + hydrogencarbonate + ATP = 5-carboxyamino-1-(5-phospho-D-ribosyl)imidazole + ADP + phosphate + 2 H(+)</text>
        <dbReference type="Rhea" id="RHEA:19317"/>
        <dbReference type="ChEBI" id="CHEBI:15378"/>
        <dbReference type="ChEBI" id="CHEBI:17544"/>
        <dbReference type="ChEBI" id="CHEBI:30616"/>
        <dbReference type="ChEBI" id="CHEBI:43474"/>
        <dbReference type="ChEBI" id="CHEBI:58730"/>
        <dbReference type="ChEBI" id="CHEBI:137981"/>
        <dbReference type="ChEBI" id="CHEBI:456216"/>
        <dbReference type="EC" id="6.3.4.18"/>
    </reaction>
</comment>
<dbReference type="Gene3D" id="3.40.50.20">
    <property type="match status" value="1"/>
</dbReference>
<dbReference type="InterPro" id="IPR003135">
    <property type="entry name" value="ATP-grasp_carboxylate-amine"/>
</dbReference>
<dbReference type="PANTHER" id="PTHR11609">
    <property type="entry name" value="PURINE BIOSYNTHESIS PROTEIN 6/7, PUR6/7"/>
    <property type="match status" value="1"/>
</dbReference>
<reference evidence="7 8" key="1">
    <citation type="submission" date="2022-01" db="EMBL/GenBank/DDBJ databases">
        <title>Alkalihalobacillus sp. EGI L200015, a novel bacterium isolated from a salt lake sediment.</title>
        <authorList>
            <person name="Gao L."/>
            <person name="Fang B.-Z."/>
            <person name="Li W.-J."/>
        </authorList>
    </citation>
    <scope>NUCLEOTIDE SEQUENCE [LARGE SCALE GENOMIC DNA]</scope>
    <source>
        <strain evidence="7 8">KCTC 12718</strain>
    </source>
</reference>
<protein>
    <recommendedName>
        <fullName evidence="4 5">N5-carboxyaminoimidazole ribonucleotide synthase</fullName>
        <shortName evidence="4 5">N5-CAIR synthase</shortName>
        <ecNumber evidence="4 5">6.3.4.18</ecNumber>
    </recommendedName>
    <alternativeName>
        <fullName evidence="4 5">5-(carboxyamino)imidazole ribonucleotide synthetase</fullName>
    </alternativeName>
</protein>
<dbReference type="NCBIfam" id="TIGR01161">
    <property type="entry name" value="purK"/>
    <property type="match status" value="1"/>
</dbReference>
<dbReference type="InterPro" id="IPR011761">
    <property type="entry name" value="ATP-grasp"/>
</dbReference>